<reference evidence="10 11" key="1">
    <citation type="submission" date="2014-03" db="EMBL/GenBank/DDBJ databases">
        <title>Genome sequence of Clostridium litorale W6, DSM 5388.</title>
        <authorList>
            <person name="Poehlein A."/>
            <person name="Jagirdar A."/>
            <person name="Khonsari B."/>
            <person name="Chibani C.M."/>
            <person name="Gutierrez Gutierrez D.A."/>
            <person name="Davydova E."/>
            <person name="Alghaithi H.S."/>
            <person name="Nair K.P."/>
            <person name="Dhamotharan K."/>
            <person name="Chandran L."/>
            <person name="G W."/>
            <person name="Daniel R."/>
        </authorList>
    </citation>
    <scope>NUCLEOTIDE SEQUENCE [LARGE SCALE GENOMIC DNA]</scope>
    <source>
        <strain evidence="10 11">W6</strain>
    </source>
</reference>
<dbReference type="EC" id="2.7.4.25" evidence="8"/>
<dbReference type="InterPro" id="IPR003136">
    <property type="entry name" value="Cytidylate_kin"/>
</dbReference>
<keyword evidence="11" id="KW-1185">Reference proteome</keyword>
<comment type="caution">
    <text evidence="10">The sequence shown here is derived from an EMBL/GenBank/DDBJ whole genome shotgun (WGS) entry which is preliminary data.</text>
</comment>
<feature type="domain" description="Cytidylate kinase" evidence="9">
    <location>
        <begin position="6"/>
        <end position="215"/>
    </location>
</feature>
<dbReference type="Gene3D" id="3.40.50.300">
    <property type="entry name" value="P-loop containing nucleotide triphosphate hydrolases"/>
    <property type="match status" value="1"/>
</dbReference>
<keyword evidence="8" id="KW-0963">Cytoplasm</keyword>
<dbReference type="eggNOG" id="COG0283">
    <property type="taxonomic scope" value="Bacteria"/>
</dbReference>
<dbReference type="GO" id="GO:0006220">
    <property type="term" value="P:pyrimidine nucleotide metabolic process"/>
    <property type="evidence" value="ECO:0007669"/>
    <property type="project" value="UniProtKB-UniRule"/>
</dbReference>
<evidence type="ECO:0000256" key="4">
    <source>
        <dbReference type="ARBA" id="ARBA00022777"/>
    </source>
</evidence>
<dbReference type="PANTHER" id="PTHR21299:SF2">
    <property type="entry name" value="CYTIDYLATE KINASE"/>
    <property type="match status" value="1"/>
</dbReference>
<evidence type="ECO:0000256" key="1">
    <source>
        <dbReference type="ARBA" id="ARBA00009427"/>
    </source>
</evidence>
<sequence>MKNTVIAIDGPAGSGKSTIAKIIANMLGYIYIDTGAMYRAITYKAVKMDVDPDDENGIVDIVRSSDIDFSDGKILLDGEDISEQIRMPVVNERVSKIASIKDVRLMMVDLQRKIAGKHNVVMDGRDIGTHVFPDAKYKFYVEADIVERAKRRHLEMVEKGYEIKLSSVIEDLSERDRQDRTREFAPLVKAEDAIAIDTTTKNIEQVTQDILHYIRRGDKNEN</sequence>
<dbReference type="Proteomes" id="UP000027946">
    <property type="component" value="Unassembled WGS sequence"/>
</dbReference>
<dbReference type="GO" id="GO:0005524">
    <property type="term" value="F:ATP binding"/>
    <property type="evidence" value="ECO:0007669"/>
    <property type="project" value="UniProtKB-UniRule"/>
</dbReference>
<dbReference type="STRING" id="1121324.CLIT_11c01810"/>
<organism evidence="10 11">
    <name type="scientific">Peptoclostridium litorale DSM 5388</name>
    <dbReference type="NCBI Taxonomy" id="1121324"/>
    <lineage>
        <taxon>Bacteria</taxon>
        <taxon>Bacillati</taxon>
        <taxon>Bacillota</taxon>
        <taxon>Clostridia</taxon>
        <taxon>Peptostreptococcales</taxon>
        <taxon>Peptoclostridiaceae</taxon>
        <taxon>Peptoclostridium</taxon>
    </lineage>
</organism>
<dbReference type="Pfam" id="PF02224">
    <property type="entry name" value="Cytidylate_kin"/>
    <property type="match status" value="1"/>
</dbReference>
<dbReference type="GO" id="GO:0036430">
    <property type="term" value="F:CMP kinase activity"/>
    <property type="evidence" value="ECO:0007669"/>
    <property type="project" value="RHEA"/>
</dbReference>
<keyword evidence="4 8" id="KW-0418">Kinase</keyword>
<dbReference type="HAMAP" id="MF_00238">
    <property type="entry name" value="Cytidyl_kinase_type1"/>
    <property type="match status" value="1"/>
</dbReference>
<evidence type="ECO:0000256" key="3">
    <source>
        <dbReference type="ARBA" id="ARBA00022741"/>
    </source>
</evidence>
<dbReference type="GO" id="GO:0036431">
    <property type="term" value="F:dCMP kinase activity"/>
    <property type="evidence" value="ECO:0007669"/>
    <property type="project" value="InterPro"/>
</dbReference>
<evidence type="ECO:0000313" key="11">
    <source>
        <dbReference type="Proteomes" id="UP000027946"/>
    </source>
</evidence>
<dbReference type="NCBIfam" id="TIGR00017">
    <property type="entry name" value="cmk"/>
    <property type="match status" value="1"/>
</dbReference>
<keyword evidence="3 8" id="KW-0547">Nucleotide-binding</keyword>
<proteinExistence type="inferred from homology"/>
<dbReference type="GO" id="GO:0005829">
    <property type="term" value="C:cytosol"/>
    <property type="evidence" value="ECO:0007669"/>
    <property type="project" value="TreeGrafter"/>
</dbReference>
<dbReference type="InterPro" id="IPR011994">
    <property type="entry name" value="Cytidylate_kinase_dom"/>
</dbReference>
<dbReference type="InterPro" id="IPR027417">
    <property type="entry name" value="P-loop_NTPase"/>
</dbReference>
<evidence type="ECO:0000259" key="9">
    <source>
        <dbReference type="Pfam" id="PF02224"/>
    </source>
</evidence>
<gene>
    <name evidence="8 10" type="primary">cmk</name>
    <name evidence="10" type="ORF">CLIT_11c01810</name>
</gene>
<comment type="similarity">
    <text evidence="1 8">Belongs to the cytidylate kinase family. Type 1 subfamily.</text>
</comment>
<comment type="catalytic activity">
    <reaction evidence="6 8">
        <text>dCMP + ATP = dCDP + ADP</text>
        <dbReference type="Rhea" id="RHEA:25094"/>
        <dbReference type="ChEBI" id="CHEBI:30616"/>
        <dbReference type="ChEBI" id="CHEBI:57566"/>
        <dbReference type="ChEBI" id="CHEBI:58593"/>
        <dbReference type="ChEBI" id="CHEBI:456216"/>
        <dbReference type="EC" id="2.7.4.25"/>
    </reaction>
</comment>
<dbReference type="AlphaFoldDB" id="A0A069RLU9"/>
<dbReference type="SUPFAM" id="SSF52540">
    <property type="entry name" value="P-loop containing nucleoside triphosphate hydrolases"/>
    <property type="match status" value="1"/>
</dbReference>
<evidence type="ECO:0000256" key="2">
    <source>
        <dbReference type="ARBA" id="ARBA00022679"/>
    </source>
</evidence>
<dbReference type="RefSeq" id="WP_038265554.1">
    <property type="nucleotide sequence ID" value="NZ_FSRH01000002.1"/>
</dbReference>
<dbReference type="PANTHER" id="PTHR21299">
    <property type="entry name" value="CYTIDYLATE KINASE/PANTOATE-BETA-ALANINE LIGASE"/>
    <property type="match status" value="1"/>
</dbReference>
<evidence type="ECO:0000313" key="10">
    <source>
        <dbReference type="EMBL" id="KDR95152.1"/>
    </source>
</evidence>
<dbReference type="EMBL" id="JJMM01000011">
    <property type="protein sequence ID" value="KDR95152.1"/>
    <property type="molecule type" value="Genomic_DNA"/>
</dbReference>
<evidence type="ECO:0000256" key="8">
    <source>
        <dbReference type="HAMAP-Rule" id="MF_00238"/>
    </source>
</evidence>
<evidence type="ECO:0000256" key="5">
    <source>
        <dbReference type="ARBA" id="ARBA00022840"/>
    </source>
</evidence>
<dbReference type="GO" id="GO:0015949">
    <property type="term" value="P:nucleobase-containing small molecule interconversion"/>
    <property type="evidence" value="ECO:0007669"/>
    <property type="project" value="TreeGrafter"/>
</dbReference>
<dbReference type="OrthoDB" id="9807434at2"/>
<name>A0A069RLU9_PEPLI</name>
<evidence type="ECO:0000256" key="6">
    <source>
        <dbReference type="ARBA" id="ARBA00047615"/>
    </source>
</evidence>
<feature type="binding site" evidence="8">
    <location>
        <begin position="10"/>
        <end position="18"/>
    </location>
    <ligand>
        <name>ATP</name>
        <dbReference type="ChEBI" id="CHEBI:30616"/>
    </ligand>
</feature>
<comment type="subcellular location">
    <subcellularLocation>
        <location evidence="8">Cytoplasm</location>
    </subcellularLocation>
</comment>
<accession>A0A069RLU9</accession>
<protein>
    <recommendedName>
        <fullName evidence="8">Cytidylate kinase</fullName>
        <shortName evidence="8">CK</shortName>
        <ecNumber evidence="8">2.7.4.25</ecNumber>
    </recommendedName>
    <alternativeName>
        <fullName evidence="8">Cytidine monophosphate kinase</fullName>
        <shortName evidence="8">CMP kinase</shortName>
    </alternativeName>
</protein>
<dbReference type="CDD" id="cd02020">
    <property type="entry name" value="CMPK"/>
    <property type="match status" value="1"/>
</dbReference>
<keyword evidence="2 8" id="KW-0808">Transferase</keyword>
<evidence type="ECO:0000256" key="7">
    <source>
        <dbReference type="ARBA" id="ARBA00048478"/>
    </source>
</evidence>
<keyword evidence="5 8" id="KW-0067">ATP-binding</keyword>
<comment type="catalytic activity">
    <reaction evidence="7 8">
        <text>CMP + ATP = CDP + ADP</text>
        <dbReference type="Rhea" id="RHEA:11600"/>
        <dbReference type="ChEBI" id="CHEBI:30616"/>
        <dbReference type="ChEBI" id="CHEBI:58069"/>
        <dbReference type="ChEBI" id="CHEBI:60377"/>
        <dbReference type="ChEBI" id="CHEBI:456216"/>
        <dbReference type="EC" id="2.7.4.25"/>
    </reaction>
</comment>